<keyword evidence="2 4" id="KW-0238">DNA-binding</keyword>
<gene>
    <name evidence="6" type="ORF">HGT73_04130</name>
</gene>
<dbReference type="SUPFAM" id="SSF48498">
    <property type="entry name" value="Tetracyclin repressor-like, C-terminal domain"/>
    <property type="match status" value="1"/>
</dbReference>
<evidence type="ECO:0000256" key="2">
    <source>
        <dbReference type="ARBA" id="ARBA00023125"/>
    </source>
</evidence>
<feature type="DNA-binding region" description="H-T-H motif" evidence="4">
    <location>
        <begin position="24"/>
        <end position="43"/>
    </location>
</feature>
<dbReference type="EMBL" id="JABBFO010000002">
    <property type="protein sequence ID" value="MBT0726577.1"/>
    <property type="molecule type" value="Genomic_DNA"/>
</dbReference>
<dbReference type="Gene3D" id="1.10.357.10">
    <property type="entry name" value="Tetracycline Repressor, domain 2"/>
    <property type="match status" value="1"/>
</dbReference>
<dbReference type="RefSeq" id="WP_214212390.1">
    <property type="nucleotide sequence ID" value="NZ_JABBFO010000002.1"/>
</dbReference>
<name>A0ABS5T2K0_9GAMM</name>
<dbReference type="PANTHER" id="PTHR47506">
    <property type="entry name" value="TRANSCRIPTIONAL REGULATORY PROTEIN"/>
    <property type="match status" value="1"/>
</dbReference>
<sequence length="187" mass="21167">MSTKQKIRDTAHCLFYNDGIHATGIDRIIKQAGVAKQSFYNHFTSKHSLVMDYLDLRHQQWLDLYTARLTVANTPQERILAVYDAYQDHAEAHYLKGFRGCGLLNAAAEFPADSPERQQVSRYKAQIQQFIEHALLDLIPDRPELAAILAYEFAFLLEGSISLAGLASRPALIQLAKHSVTQRLEVL</sequence>
<dbReference type="InterPro" id="IPR011075">
    <property type="entry name" value="TetR_C"/>
</dbReference>
<dbReference type="InterPro" id="IPR001647">
    <property type="entry name" value="HTH_TetR"/>
</dbReference>
<dbReference type="Pfam" id="PF00440">
    <property type="entry name" value="TetR_N"/>
    <property type="match status" value="1"/>
</dbReference>
<feature type="domain" description="HTH tetR-type" evidence="5">
    <location>
        <begin position="1"/>
        <end position="61"/>
    </location>
</feature>
<dbReference type="Pfam" id="PF16925">
    <property type="entry name" value="TetR_C_13"/>
    <property type="match status" value="1"/>
</dbReference>
<accession>A0ABS5T2K0</accession>
<keyword evidence="1" id="KW-0805">Transcription regulation</keyword>
<comment type="caution">
    <text evidence="6">The sequence shown here is derived from an EMBL/GenBank/DDBJ whole genome shotgun (WGS) entry which is preliminary data.</text>
</comment>
<evidence type="ECO:0000256" key="3">
    <source>
        <dbReference type="ARBA" id="ARBA00023163"/>
    </source>
</evidence>
<evidence type="ECO:0000313" key="6">
    <source>
        <dbReference type="EMBL" id="MBT0726577.1"/>
    </source>
</evidence>
<evidence type="ECO:0000256" key="4">
    <source>
        <dbReference type="PROSITE-ProRule" id="PRU00335"/>
    </source>
</evidence>
<keyword evidence="7" id="KW-1185">Reference proteome</keyword>
<protein>
    <submittedName>
        <fullName evidence="6">TetR/AcrR family transcriptional regulator</fullName>
    </submittedName>
</protein>
<proteinExistence type="predicted"/>
<evidence type="ECO:0000256" key="1">
    <source>
        <dbReference type="ARBA" id="ARBA00023015"/>
    </source>
</evidence>
<reference evidence="6 7" key="1">
    <citation type="submission" date="2020-04" db="EMBL/GenBank/DDBJ databases">
        <title>Genome sequencing of Rosenbergiella species.</title>
        <authorList>
            <person name="Alvarez-Perez S."/>
            <person name="Lievens B."/>
        </authorList>
    </citation>
    <scope>NUCLEOTIDE SEQUENCE [LARGE SCALE GENOMIC DNA]</scope>
    <source>
        <strain evidence="6 7">CdVSA20.1</strain>
    </source>
</reference>
<organism evidence="6 7">
    <name type="scientific">Rosenbergiella australiborealis</name>
    <dbReference type="NCBI Taxonomy" id="1544696"/>
    <lineage>
        <taxon>Bacteria</taxon>
        <taxon>Pseudomonadati</taxon>
        <taxon>Pseudomonadota</taxon>
        <taxon>Gammaproteobacteria</taxon>
        <taxon>Enterobacterales</taxon>
        <taxon>Erwiniaceae</taxon>
        <taxon>Rosenbergiella</taxon>
    </lineage>
</organism>
<dbReference type="SUPFAM" id="SSF46689">
    <property type="entry name" value="Homeodomain-like"/>
    <property type="match status" value="1"/>
</dbReference>
<dbReference type="InterPro" id="IPR036271">
    <property type="entry name" value="Tet_transcr_reg_TetR-rel_C_sf"/>
</dbReference>
<dbReference type="PROSITE" id="PS50977">
    <property type="entry name" value="HTH_TETR_2"/>
    <property type="match status" value="1"/>
</dbReference>
<keyword evidence="3" id="KW-0804">Transcription</keyword>
<dbReference type="Proteomes" id="UP000786875">
    <property type="component" value="Unassembled WGS sequence"/>
</dbReference>
<dbReference type="PRINTS" id="PR00455">
    <property type="entry name" value="HTHTETR"/>
</dbReference>
<evidence type="ECO:0000313" key="7">
    <source>
        <dbReference type="Proteomes" id="UP000786875"/>
    </source>
</evidence>
<dbReference type="InterPro" id="IPR009057">
    <property type="entry name" value="Homeodomain-like_sf"/>
</dbReference>
<dbReference type="PANTHER" id="PTHR47506:SF1">
    <property type="entry name" value="HTH-TYPE TRANSCRIPTIONAL REGULATOR YJDC"/>
    <property type="match status" value="1"/>
</dbReference>
<evidence type="ECO:0000259" key="5">
    <source>
        <dbReference type="PROSITE" id="PS50977"/>
    </source>
</evidence>